<dbReference type="AlphaFoldDB" id="A0AAW0RZD9"/>
<name>A0AAW0RZD9_9HYPO</name>
<keyword evidence="3 6" id="KW-0732">Signal</keyword>
<evidence type="ECO:0000256" key="4">
    <source>
        <dbReference type="ARBA" id="ARBA00022801"/>
    </source>
</evidence>
<accession>A0AAW0RZD9</accession>
<evidence type="ECO:0000313" key="8">
    <source>
        <dbReference type="Proteomes" id="UP001397290"/>
    </source>
</evidence>
<dbReference type="GO" id="GO:0008239">
    <property type="term" value="F:dipeptidyl-peptidase activity"/>
    <property type="evidence" value="ECO:0007669"/>
    <property type="project" value="TreeGrafter"/>
</dbReference>
<feature type="chain" id="PRO_5043810681" description="Serine peptidase" evidence="6">
    <location>
        <begin position="16"/>
        <end position="520"/>
    </location>
</feature>
<evidence type="ECO:0008006" key="9">
    <source>
        <dbReference type="Google" id="ProtNLM"/>
    </source>
</evidence>
<dbReference type="InterPro" id="IPR008758">
    <property type="entry name" value="Peptidase_S28"/>
</dbReference>
<feature type="signal peptide" evidence="6">
    <location>
        <begin position="1"/>
        <end position="15"/>
    </location>
</feature>
<comment type="caution">
    <text evidence="7">The sequence shown here is derived from an EMBL/GenBank/DDBJ whole genome shotgun (WGS) entry which is preliminary data.</text>
</comment>
<evidence type="ECO:0000256" key="3">
    <source>
        <dbReference type="ARBA" id="ARBA00022729"/>
    </source>
</evidence>
<protein>
    <recommendedName>
        <fullName evidence="9">Serine peptidase</fullName>
    </recommendedName>
</protein>
<evidence type="ECO:0000256" key="6">
    <source>
        <dbReference type="SAM" id="SignalP"/>
    </source>
</evidence>
<dbReference type="Pfam" id="PF05577">
    <property type="entry name" value="Peptidase_S28"/>
    <property type="match status" value="1"/>
</dbReference>
<dbReference type="PANTHER" id="PTHR11010">
    <property type="entry name" value="PROTEASE S28 PRO-X CARBOXYPEPTIDASE-RELATED"/>
    <property type="match status" value="1"/>
</dbReference>
<keyword evidence="5" id="KW-0325">Glycoprotein</keyword>
<dbReference type="Gene3D" id="3.40.50.1820">
    <property type="entry name" value="alpha/beta hydrolase"/>
    <property type="match status" value="2"/>
</dbReference>
<proteinExistence type="inferred from homology"/>
<keyword evidence="8" id="KW-1185">Reference proteome</keyword>
<gene>
    <name evidence="7" type="ORF">G3M48_001745</name>
</gene>
<dbReference type="GO" id="GO:0070008">
    <property type="term" value="F:serine-type exopeptidase activity"/>
    <property type="evidence" value="ECO:0007669"/>
    <property type="project" value="InterPro"/>
</dbReference>
<dbReference type="EMBL" id="JAAHCF010000151">
    <property type="protein sequence ID" value="KAK8147385.1"/>
    <property type="molecule type" value="Genomic_DNA"/>
</dbReference>
<dbReference type="Proteomes" id="UP001397290">
    <property type="component" value="Unassembled WGS sequence"/>
</dbReference>
<keyword evidence="2" id="KW-0645">Protease</keyword>
<dbReference type="SUPFAM" id="SSF53474">
    <property type="entry name" value="alpha/beta-Hydrolases"/>
    <property type="match status" value="1"/>
</dbReference>
<dbReference type="InterPro" id="IPR029058">
    <property type="entry name" value="AB_hydrolase_fold"/>
</dbReference>
<sequence>MYLAVLAVLAGLASAALKPFVAREALGKVEQLSNTTGVGKLAYFDQLISHSNPSLGTFKQRYWWNADHYGGPHSPISLESPSEAAVFSGPDGSLSGVNNSTLPGLLAQDNHGAYIVIEHRYFGESTPVSGRLDAENAQHLTLDNSVQDLVYFARNVVLPFDRTNGTATKPDQAPWLLSGCSYSGALSAWTHDLAPGTFWAHEAGSAVVEALEQFWDYFEPIKNATPKNCTADFQRIVKYVDGVLQKGNETAKNALKDKLSFSGYSDKKFAAYLPNWLTVQQSHQVSDKSNPLHEFCDYIENQRPVATAPLPGPDGVGLELALDGFARLLNRLYGATNNPITVDGLSFKLQSASDADSSGPDPWSWFLCNEPFEWWQSWSRFDTTGFLSRLWSWKDDIADTCDGGFPDKNGFQYGLKSGRTYHTVNKHTGGWRNVNTSRLFWVNGEFDPWRGATVSAYRRPGGELQSTADAPVYVIPGAGHCNDYFSANGDTPEGKDTFVALRDTFRKWVGEFYEQHPNLE</sequence>
<comment type="similarity">
    <text evidence="1">Belongs to the peptidase S28 family.</text>
</comment>
<dbReference type="GO" id="GO:0006508">
    <property type="term" value="P:proteolysis"/>
    <property type="evidence" value="ECO:0007669"/>
    <property type="project" value="UniProtKB-KW"/>
</dbReference>
<dbReference type="PANTHER" id="PTHR11010:SF23">
    <property type="entry name" value="SERINE PEPTIDASE"/>
    <property type="match status" value="1"/>
</dbReference>
<reference evidence="7 8" key="1">
    <citation type="submission" date="2020-02" db="EMBL/GenBank/DDBJ databases">
        <title>Comparative genomics of the hypocrealean fungal genus Beauvera.</title>
        <authorList>
            <person name="Showalter D.N."/>
            <person name="Bushley K.E."/>
            <person name="Rehner S.A."/>
        </authorList>
    </citation>
    <scope>NUCLEOTIDE SEQUENCE [LARGE SCALE GENOMIC DNA]</scope>
    <source>
        <strain evidence="7 8">ARSEF4384</strain>
    </source>
</reference>
<keyword evidence="4" id="KW-0378">Hydrolase</keyword>
<evidence type="ECO:0000256" key="1">
    <source>
        <dbReference type="ARBA" id="ARBA00011079"/>
    </source>
</evidence>
<evidence type="ECO:0000256" key="5">
    <source>
        <dbReference type="ARBA" id="ARBA00023180"/>
    </source>
</evidence>
<evidence type="ECO:0000256" key="2">
    <source>
        <dbReference type="ARBA" id="ARBA00022670"/>
    </source>
</evidence>
<organism evidence="7 8">
    <name type="scientific">Beauveria asiatica</name>
    <dbReference type="NCBI Taxonomy" id="1069075"/>
    <lineage>
        <taxon>Eukaryota</taxon>
        <taxon>Fungi</taxon>
        <taxon>Dikarya</taxon>
        <taxon>Ascomycota</taxon>
        <taxon>Pezizomycotina</taxon>
        <taxon>Sordariomycetes</taxon>
        <taxon>Hypocreomycetidae</taxon>
        <taxon>Hypocreales</taxon>
        <taxon>Cordycipitaceae</taxon>
        <taxon>Beauveria</taxon>
    </lineage>
</organism>
<evidence type="ECO:0000313" key="7">
    <source>
        <dbReference type="EMBL" id="KAK8147385.1"/>
    </source>
</evidence>